<keyword evidence="2" id="KW-1185">Reference proteome</keyword>
<dbReference type="RefSeq" id="WP_167921213.1">
    <property type="nucleotide sequence ID" value="NZ_JAATIT010000002.1"/>
</dbReference>
<gene>
    <name evidence="1" type="ORF">GGR90_001928</name>
</gene>
<dbReference type="EMBL" id="JAATIT010000002">
    <property type="protein sequence ID" value="NJB89753.1"/>
    <property type="molecule type" value="Genomic_DNA"/>
</dbReference>
<dbReference type="AlphaFoldDB" id="A0A7X5XR47"/>
<dbReference type="Proteomes" id="UP000535078">
    <property type="component" value="Unassembled WGS sequence"/>
</dbReference>
<evidence type="ECO:0000313" key="1">
    <source>
        <dbReference type="EMBL" id="NJB89753.1"/>
    </source>
</evidence>
<name>A0A7X5XR47_9SPHN</name>
<organism evidence="1 2">
    <name type="scientific">Sphingopyxis italica</name>
    <dbReference type="NCBI Taxonomy" id="1129133"/>
    <lineage>
        <taxon>Bacteria</taxon>
        <taxon>Pseudomonadati</taxon>
        <taxon>Pseudomonadota</taxon>
        <taxon>Alphaproteobacteria</taxon>
        <taxon>Sphingomonadales</taxon>
        <taxon>Sphingomonadaceae</taxon>
        <taxon>Sphingopyxis</taxon>
    </lineage>
</organism>
<reference evidence="1 2" key="1">
    <citation type="submission" date="2020-03" db="EMBL/GenBank/DDBJ databases">
        <title>Genomic Encyclopedia of Type Strains, Phase IV (KMG-IV): sequencing the most valuable type-strain genomes for metagenomic binning, comparative biology and taxonomic classification.</title>
        <authorList>
            <person name="Goeker M."/>
        </authorList>
    </citation>
    <scope>NUCLEOTIDE SEQUENCE [LARGE SCALE GENOMIC DNA]</scope>
    <source>
        <strain evidence="1 2">DSM 25229</strain>
    </source>
</reference>
<protein>
    <submittedName>
        <fullName evidence="1">Uncharacterized protein</fullName>
    </submittedName>
</protein>
<comment type="caution">
    <text evidence="1">The sequence shown here is derived from an EMBL/GenBank/DDBJ whole genome shotgun (WGS) entry which is preliminary data.</text>
</comment>
<proteinExistence type="predicted"/>
<accession>A0A7X5XR47</accession>
<sequence length="170" mass="19183">MIFVSFLLLTAAEAAPAVMPEIKLDCRRDSVGNCLPVELSPPAELLREQHDYAAAIYRPYWVCYWKALNIHEDFGTSDGERATQIFVSAFNICASLRASADGEMDALLRPLTIYGDKARKHFVRDDFRSSAGARFLVQAAQAAGQRDAYTRTREATHQFVLRRVENVRKQ</sequence>
<evidence type="ECO:0000313" key="2">
    <source>
        <dbReference type="Proteomes" id="UP000535078"/>
    </source>
</evidence>